<keyword evidence="3" id="KW-0805">Transcription regulation</keyword>
<name>A0A8J4PLR0_9MYCE</name>
<comment type="similarity">
    <text evidence="2">Belongs to the Mediator complex subunit 23 family.</text>
</comment>
<keyword evidence="8" id="KW-1185">Reference proteome</keyword>
<feature type="compositionally biased region" description="Low complexity" evidence="6">
    <location>
        <begin position="1"/>
        <end position="21"/>
    </location>
</feature>
<evidence type="ECO:0000256" key="3">
    <source>
        <dbReference type="ARBA" id="ARBA00023015"/>
    </source>
</evidence>
<proteinExistence type="inferred from homology"/>
<dbReference type="GO" id="GO:0005667">
    <property type="term" value="C:transcription regulator complex"/>
    <property type="evidence" value="ECO:0007669"/>
    <property type="project" value="TreeGrafter"/>
</dbReference>
<dbReference type="PANTHER" id="PTHR12691:SF10">
    <property type="entry name" value="MEDIATOR OF RNA POLYMERASE II TRANSCRIPTION SUBUNIT 23"/>
    <property type="match status" value="1"/>
</dbReference>
<keyword evidence="4" id="KW-0804">Transcription</keyword>
<comment type="subcellular location">
    <subcellularLocation>
        <location evidence="1">Nucleus</location>
    </subcellularLocation>
</comment>
<feature type="compositionally biased region" description="Low complexity" evidence="6">
    <location>
        <begin position="47"/>
        <end position="69"/>
    </location>
</feature>
<keyword evidence="5" id="KW-0539">Nucleus</keyword>
<feature type="region of interest" description="Disordered" evidence="6">
    <location>
        <begin position="1"/>
        <end position="69"/>
    </location>
</feature>
<reference evidence="7" key="1">
    <citation type="submission" date="2020-01" db="EMBL/GenBank/DDBJ databases">
        <title>Development of genomics and gene disruption for Polysphondylium violaceum indicates a role for the polyketide synthase stlB in stalk morphogenesis.</title>
        <authorList>
            <person name="Narita B."/>
            <person name="Kawabe Y."/>
            <person name="Kin K."/>
            <person name="Saito T."/>
            <person name="Gibbs R."/>
            <person name="Kuspa A."/>
            <person name="Muzny D."/>
            <person name="Queller D."/>
            <person name="Richards S."/>
            <person name="Strassman J."/>
            <person name="Sucgang R."/>
            <person name="Worley K."/>
            <person name="Schaap P."/>
        </authorList>
    </citation>
    <scope>NUCLEOTIDE SEQUENCE</scope>
    <source>
        <strain evidence="7">QSvi11</strain>
    </source>
</reference>
<dbReference type="GO" id="GO:0006357">
    <property type="term" value="P:regulation of transcription by RNA polymerase II"/>
    <property type="evidence" value="ECO:0007669"/>
    <property type="project" value="TreeGrafter"/>
</dbReference>
<evidence type="ECO:0000313" key="7">
    <source>
        <dbReference type="EMBL" id="KAF2069293.1"/>
    </source>
</evidence>
<accession>A0A8J4PLR0</accession>
<evidence type="ECO:0000256" key="1">
    <source>
        <dbReference type="ARBA" id="ARBA00004123"/>
    </source>
</evidence>
<sequence>MTLPQPSGTQQQQQLNTPTSNVQNLNTPLSNSGGINNSSGGGGITPQSSSSSSSSQQQHSQSSSTSQQSSDIIDSFLKQQSEQLTTILNNNILASINNNLNLINSRNNSESEIFLVLDHCKQKINQIILSNISVSVALKTKLFFFIVNFQNSILKTFTNTSLKEAELLQKFYVWKNVSTYLKDHLLYFSKWKEFLYLGIQAMNSYPLIHPAIQKLCFEDTLDFFKLLVSFSHLEYPVYTILKEIKLFNSHACLEFQELVIPFYNRANRLSNLLTLRGLPDTFRLVGTTISLNQDIMIPYTSQLTESPPFFTTNKPLNEKYSVIVSHMLSQGAGVDSIKEFLFPQVQSNTLRSKIINIITEAAILRTVQLLHKYENNTNESNKYQIITQSWKEWVAFSDQFFSLVEENLLDFEQFIMLLQNKRMLSGKPIKDNIVIYLLSKTISNETKVMFNLDLQKVNGNHLGFLIPSILSFLNESQFNDPYLITQNISMHFFLMRILTIIEGSQDSIIPQYIKRLLEQQPQAFYPHKNKWEIEKSKPRMEFFSSNEDSTLISVVSNFFPFEVESELMKFQTSGENGVFSNGEHII</sequence>
<protein>
    <submittedName>
        <fullName evidence="7">Uncharacterized protein</fullName>
    </submittedName>
</protein>
<comment type="caution">
    <text evidence="7">The sequence shown here is derived from an EMBL/GenBank/DDBJ whole genome shotgun (WGS) entry which is preliminary data.</text>
</comment>
<dbReference type="Proteomes" id="UP000695562">
    <property type="component" value="Unassembled WGS sequence"/>
</dbReference>
<dbReference type="OrthoDB" id="19593at2759"/>
<gene>
    <name evidence="7" type="ORF">CYY_009391</name>
</gene>
<evidence type="ECO:0000313" key="8">
    <source>
        <dbReference type="Proteomes" id="UP000695562"/>
    </source>
</evidence>
<evidence type="ECO:0000256" key="6">
    <source>
        <dbReference type="SAM" id="MobiDB-lite"/>
    </source>
</evidence>
<dbReference type="AlphaFoldDB" id="A0A8J4PLR0"/>
<dbReference type="PANTHER" id="PTHR12691">
    <property type="entry name" value="MEDIATOR OF RNA POLYMERASE II TRANSCRIPTION SUBUNIT 23"/>
    <property type="match status" value="1"/>
</dbReference>
<evidence type="ECO:0000256" key="2">
    <source>
        <dbReference type="ARBA" id="ARBA00010222"/>
    </source>
</evidence>
<feature type="non-terminal residue" evidence="7">
    <location>
        <position position="586"/>
    </location>
</feature>
<organism evidence="7 8">
    <name type="scientific">Polysphondylium violaceum</name>
    <dbReference type="NCBI Taxonomy" id="133409"/>
    <lineage>
        <taxon>Eukaryota</taxon>
        <taxon>Amoebozoa</taxon>
        <taxon>Evosea</taxon>
        <taxon>Eumycetozoa</taxon>
        <taxon>Dictyostelia</taxon>
        <taxon>Dictyosteliales</taxon>
        <taxon>Dictyosteliaceae</taxon>
        <taxon>Polysphondylium</taxon>
    </lineage>
</organism>
<dbReference type="GO" id="GO:0016592">
    <property type="term" value="C:mediator complex"/>
    <property type="evidence" value="ECO:0007669"/>
    <property type="project" value="TreeGrafter"/>
</dbReference>
<evidence type="ECO:0000256" key="5">
    <source>
        <dbReference type="ARBA" id="ARBA00023242"/>
    </source>
</evidence>
<dbReference type="EMBL" id="AJWJ01000696">
    <property type="protein sequence ID" value="KAF2069293.1"/>
    <property type="molecule type" value="Genomic_DNA"/>
</dbReference>
<dbReference type="InterPro" id="IPR021629">
    <property type="entry name" value="Mediator_Med23"/>
</dbReference>
<evidence type="ECO:0000256" key="4">
    <source>
        <dbReference type="ARBA" id="ARBA00023163"/>
    </source>
</evidence>
<dbReference type="GO" id="GO:0010628">
    <property type="term" value="P:positive regulation of gene expression"/>
    <property type="evidence" value="ECO:0007669"/>
    <property type="project" value="TreeGrafter"/>
</dbReference>